<reference evidence="12" key="1">
    <citation type="journal article" date="2013" name="Extremophiles">
        <title>Proteinivorax tanatarense gen. nov., sp. nov., an anaerobic, haloalkaliphilic, proteolytic bacterium isolated from a decaying algal bloom, and proposal of Proteinivoraceae fam. nov.</title>
        <authorList>
            <person name="Kevbrin V."/>
            <person name="Boltyanskaya Y."/>
            <person name="Zhilina T."/>
            <person name="Kolganova T."/>
            <person name="Lavrentjeva E."/>
            <person name="Kuznetsov B."/>
        </authorList>
    </citation>
    <scope>NUCLEOTIDE SEQUENCE</scope>
    <source>
        <strain evidence="12">Z-910T</strain>
    </source>
</reference>
<dbReference type="InterPro" id="IPR052915">
    <property type="entry name" value="RtcB-like"/>
</dbReference>
<dbReference type="InterPro" id="IPR036025">
    <property type="entry name" value="RtcB-like_sf"/>
</dbReference>
<evidence type="ECO:0000256" key="5">
    <source>
        <dbReference type="ARBA" id="ARBA00022800"/>
    </source>
</evidence>
<sequence>MQKIIGDFNTAIVFAADVEGDAKKQIKTLCDQEFIKESKIRIMPDVHCGAGCAIGTTLTIEDKVVPNLVGVDIGCGMEVVKLKEKSIDFKKLDDIISTKIPSGFNIRKKEHFFSSRINLENLKVKKQVNLKRAKLSIGTLGGGNHFIEVNEDAQKNLYLVVHSGSRHIGNEVARIYQKKAANLLSKNSSIPKELAYLSGKQFEDYLNDMRIIQNFADLNRKAIVEEITNNMKLEIVEQFKTIHNYIDTNDMILRKGAVSAKKEEKFLVPLNMKDGSLICLGKGNPQWNFSAPHGAGRIMSRKKAKKTLNIKQYKQMMQGIYTTSVNRKTIDECPLAYKSSDVIVDNISPTAEIIERLKPVYNFKAPQ</sequence>
<evidence type="ECO:0000256" key="3">
    <source>
        <dbReference type="ARBA" id="ARBA00022723"/>
    </source>
</evidence>
<dbReference type="GO" id="GO:0006281">
    <property type="term" value="P:DNA repair"/>
    <property type="evidence" value="ECO:0007669"/>
    <property type="project" value="TreeGrafter"/>
</dbReference>
<dbReference type="SUPFAM" id="SSF103365">
    <property type="entry name" value="Hypothetical protein PH1602"/>
    <property type="match status" value="1"/>
</dbReference>
<feature type="binding site" evidence="11">
    <location>
        <position position="145"/>
    </location>
    <ligand>
        <name>Mn(2+)</name>
        <dbReference type="ChEBI" id="CHEBI:29035"/>
        <label>1</label>
    </ligand>
</feature>
<reference evidence="12" key="2">
    <citation type="submission" date="2024-06" db="EMBL/GenBank/DDBJ databases">
        <authorList>
            <person name="Petrova K.O."/>
            <person name="Toshchakov S.V."/>
            <person name="Boltjanskaja Y.V."/>
            <person name="Kevbrin V."/>
        </authorList>
    </citation>
    <scope>NUCLEOTIDE SEQUENCE</scope>
    <source>
        <strain evidence="12">Z-910T</strain>
    </source>
</reference>
<evidence type="ECO:0000256" key="1">
    <source>
        <dbReference type="ARBA" id="ARBA00012726"/>
    </source>
</evidence>
<organism evidence="12">
    <name type="scientific">Proteinivorax tanatarense</name>
    <dbReference type="NCBI Taxonomy" id="1260629"/>
    <lineage>
        <taxon>Bacteria</taxon>
        <taxon>Bacillati</taxon>
        <taxon>Bacillota</taxon>
        <taxon>Clostridia</taxon>
        <taxon>Eubacteriales</taxon>
        <taxon>Proteinivoracaceae</taxon>
        <taxon>Proteinivorax</taxon>
    </lineage>
</organism>
<evidence type="ECO:0000256" key="11">
    <source>
        <dbReference type="PIRSR" id="PIRSR601233-3"/>
    </source>
</evidence>
<feature type="binding site" evidence="10">
    <location>
        <begin position="269"/>
        <end position="272"/>
    </location>
    <ligand>
        <name>GMP</name>
        <dbReference type="ChEBI" id="CHEBI:58115"/>
    </ligand>
</feature>
<proteinExistence type="predicted"/>
<keyword evidence="6 10" id="KW-0342">GTP-binding</keyword>
<evidence type="ECO:0000256" key="9">
    <source>
        <dbReference type="PIRSR" id="PIRSR601233-1"/>
    </source>
</evidence>
<evidence type="ECO:0000313" key="12">
    <source>
        <dbReference type="EMBL" id="XBX74252.1"/>
    </source>
</evidence>
<evidence type="ECO:0000256" key="10">
    <source>
        <dbReference type="PIRSR" id="PIRSR601233-2"/>
    </source>
</evidence>
<dbReference type="RefSeq" id="WP_350343006.1">
    <property type="nucleotide sequence ID" value="NZ_CP158367.1"/>
</dbReference>
<evidence type="ECO:0000256" key="8">
    <source>
        <dbReference type="ARBA" id="ARBA00047746"/>
    </source>
</evidence>
<protein>
    <recommendedName>
        <fullName evidence="1">3'-phosphate/5'-hydroxy nucleic acid ligase</fullName>
        <ecNumber evidence="1">6.5.1.8</ecNumber>
    </recommendedName>
</protein>
<feature type="binding site" evidence="10">
    <location>
        <begin position="293"/>
        <end position="296"/>
    </location>
    <ligand>
        <name>GMP</name>
        <dbReference type="ChEBI" id="CHEBI:58115"/>
    </ligand>
</feature>
<dbReference type="EMBL" id="CP158367">
    <property type="protein sequence ID" value="XBX74252.1"/>
    <property type="molecule type" value="Genomic_DNA"/>
</dbReference>
<dbReference type="Pfam" id="PF01139">
    <property type="entry name" value="RtcB"/>
    <property type="match status" value="1"/>
</dbReference>
<keyword evidence="3 11" id="KW-0479">Metal-binding</keyword>
<keyword evidence="7 11" id="KW-0464">Manganese</keyword>
<feature type="binding site" evidence="11">
    <location>
        <position position="72"/>
    </location>
    <ligand>
        <name>Mn(2+)</name>
        <dbReference type="ChEBI" id="CHEBI:29035"/>
        <label>1</label>
    </ligand>
</feature>
<evidence type="ECO:0000256" key="2">
    <source>
        <dbReference type="ARBA" id="ARBA00022598"/>
    </source>
</evidence>
<comment type="cofactor">
    <cofactor evidence="11">
        <name>Mn(2+)</name>
        <dbReference type="ChEBI" id="CHEBI:29035"/>
    </cofactor>
    <text evidence="11">Binds 2 manganese ions per subunit.</text>
</comment>
<feature type="binding site" evidence="10">
    <location>
        <begin position="144"/>
        <end position="148"/>
    </location>
    <ligand>
        <name>GMP</name>
        <dbReference type="ChEBI" id="CHEBI:58115"/>
    </ligand>
</feature>
<comment type="catalytic activity">
    <reaction evidence="8">
        <text>a 3'-end 3'-phospho-ribonucleotide-RNA + a 5'-end dephospho-ribonucleoside-RNA + GTP = a ribonucleotidyl-ribonucleotide-RNA + GMP + diphosphate</text>
        <dbReference type="Rhea" id="RHEA:68076"/>
        <dbReference type="Rhea" id="RHEA-COMP:10463"/>
        <dbReference type="Rhea" id="RHEA-COMP:13936"/>
        <dbReference type="Rhea" id="RHEA-COMP:17355"/>
        <dbReference type="ChEBI" id="CHEBI:33019"/>
        <dbReference type="ChEBI" id="CHEBI:37565"/>
        <dbReference type="ChEBI" id="CHEBI:58115"/>
        <dbReference type="ChEBI" id="CHEBI:83062"/>
        <dbReference type="ChEBI" id="CHEBI:138284"/>
        <dbReference type="ChEBI" id="CHEBI:173118"/>
        <dbReference type="EC" id="6.5.1.8"/>
    </reaction>
</comment>
<evidence type="ECO:0000256" key="7">
    <source>
        <dbReference type="ARBA" id="ARBA00023211"/>
    </source>
</evidence>
<dbReference type="EC" id="6.5.1.8" evidence="1"/>
<keyword evidence="2" id="KW-0436">Ligase</keyword>
<dbReference type="PANTHER" id="PTHR43749">
    <property type="entry name" value="RNA-SPLICING LIGASE RTCB"/>
    <property type="match status" value="1"/>
</dbReference>
<feature type="binding site" evidence="11">
    <location>
        <position position="243"/>
    </location>
    <ligand>
        <name>Mn(2+)</name>
        <dbReference type="ChEBI" id="CHEBI:29035"/>
        <label>2</label>
    </ligand>
</feature>
<feature type="active site" description="GMP-histidine intermediate" evidence="9">
    <location>
        <position position="293"/>
    </location>
</feature>
<dbReference type="GO" id="GO:0042245">
    <property type="term" value="P:RNA repair"/>
    <property type="evidence" value="ECO:0007669"/>
    <property type="project" value="UniProtKB-KW"/>
</dbReference>
<dbReference type="GO" id="GO:0170057">
    <property type="term" value="F:RNA ligase (GTP) activity"/>
    <property type="evidence" value="ECO:0007669"/>
    <property type="project" value="UniProtKB-EC"/>
</dbReference>
<evidence type="ECO:0000256" key="4">
    <source>
        <dbReference type="ARBA" id="ARBA00022741"/>
    </source>
</evidence>
<dbReference type="GO" id="GO:0005525">
    <property type="term" value="F:GTP binding"/>
    <property type="evidence" value="ECO:0007669"/>
    <property type="project" value="UniProtKB-KW"/>
</dbReference>
<dbReference type="Gene3D" id="3.90.1860.10">
    <property type="entry name" value="tRNA-splicing ligase RtcB"/>
    <property type="match status" value="1"/>
</dbReference>
<dbReference type="InterPro" id="IPR001233">
    <property type="entry name" value="RtcB"/>
</dbReference>
<dbReference type="PANTHER" id="PTHR43749:SF2">
    <property type="entry name" value="RNA-SPLICING LIGASE RTCB"/>
    <property type="match status" value="1"/>
</dbReference>
<evidence type="ECO:0000256" key="6">
    <source>
        <dbReference type="ARBA" id="ARBA00023134"/>
    </source>
</evidence>
<dbReference type="GO" id="GO:0030145">
    <property type="term" value="F:manganese ion binding"/>
    <property type="evidence" value="ECO:0007669"/>
    <property type="project" value="TreeGrafter"/>
</dbReference>
<feature type="binding site" evidence="11">
    <location>
        <position position="162"/>
    </location>
    <ligand>
        <name>Mn(2+)</name>
        <dbReference type="ChEBI" id="CHEBI:29035"/>
        <label>2</label>
    </ligand>
</feature>
<name>A0AAU7VJN5_9FIRM</name>
<feature type="binding site" evidence="10">
    <location>
        <begin position="243"/>
        <end position="244"/>
    </location>
    <ligand>
        <name>GMP</name>
        <dbReference type="ChEBI" id="CHEBI:58115"/>
    </ligand>
</feature>
<keyword evidence="4 10" id="KW-0547">Nucleotide-binding</keyword>
<gene>
    <name evidence="12" type="ORF">PRVXT_002282</name>
</gene>
<dbReference type="GO" id="GO:0006396">
    <property type="term" value="P:RNA processing"/>
    <property type="evidence" value="ECO:0007669"/>
    <property type="project" value="InterPro"/>
</dbReference>
<dbReference type="AlphaFoldDB" id="A0AAU7VJN5"/>
<feature type="binding site" evidence="10">
    <location>
        <position position="276"/>
    </location>
    <ligand>
        <name>GMP</name>
        <dbReference type="ChEBI" id="CHEBI:58115"/>
    </ligand>
</feature>
<dbReference type="GO" id="GO:0003909">
    <property type="term" value="F:DNA ligase activity"/>
    <property type="evidence" value="ECO:0007669"/>
    <property type="project" value="TreeGrafter"/>
</dbReference>
<accession>A0AAU7VJN5</accession>
<keyword evidence="5" id="KW-0692">RNA repair</keyword>